<keyword evidence="2" id="KW-1185">Reference proteome</keyword>
<organism evidence="1 2">
    <name type="scientific">Vreelandella alkaliphila</name>
    <dbReference type="NCBI Taxonomy" id="272774"/>
    <lineage>
        <taxon>Bacteria</taxon>
        <taxon>Pseudomonadati</taxon>
        <taxon>Pseudomonadota</taxon>
        <taxon>Gammaproteobacteria</taxon>
        <taxon>Oceanospirillales</taxon>
        <taxon>Halomonadaceae</taxon>
        <taxon>Vreelandella</taxon>
    </lineage>
</organism>
<gene>
    <name evidence="1" type="ORF">CK497_13895</name>
</gene>
<sequence length="479" mass="54709">MPLPVNTQRVSYTADGGKKERMGASRLCRLIKRGLMMYCMLKQPIRRWPLLLMLAFTFTTAQAPASEQHTRDFFADNVLPLSEPNHLSPLYDAIGERRFVLLGESTHGTHEYYYWRAKISRELITNHRFTFIAVEGDWQAIYRLNDYVKLRNSAEGDARTLLRNHAIRWPRWMWVNEDFAAFLDWLRAHNAELPMEQRVGVFGIDMQDPQDSMEHVLAWFQQHDADHYPQVAAAYRDILDFPEEFHGYAQHLVHGGTRLNDQMALASQLLHNHLGDQSENADKATWVARENALVAKRAEAQFYGATQQGPESWNARARFMHEALLRLAKRHGEESRGIVWAHNTHVGDSAATGMSNRGEVNIGHLLRTTEGEDDVFIVGFGTNQGSVIASSDWGSEQLVMTVVPAHPESYEGLLHQSGITQGLFVFDDAARQGDLLTPRHQRAIGVIYRPPNEAYVPTILTRRYDSFIYFDETQALKPL</sequence>
<dbReference type="CDD" id="cd14728">
    <property type="entry name" value="Ere-like"/>
    <property type="match status" value="1"/>
</dbReference>
<dbReference type="Gene3D" id="3.40.1660.10">
    <property type="entry name" value="EreA-like (biosynthetic domain)"/>
    <property type="match status" value="1"/>
</dbReference>
<proteinExistence type="predicted"/>
<evidence type="ECO:0000313" key="2">
    <source>
        <dbReference type="Proteomes" id="UP000218675"/>
    </source>
</evidence>
<name>A0ABX4HFY1_9GAMM</name>
<comment type="caution">
    <text evidence="1">The sequence shown here is derived from an EMBL/GenBank/DDBJ whole genome shotgun (WGS) entry which is preliminary data.</text>
</comment>
<protein>
    <submittedName>
        <fullName evidence="1">Protein-L-isoaspartate O-methyltransferase</fullName>
    </submittedName>
</protein>
<dbReference type="Gene3D" id="3.30.1870.10">
    <property type="entry name" value="EreA-like, domain 2"/>
    <property type="match status" value="1"/>
</dbReference>
<accession>A0ABX4HFY1</accession>
<dbReference type="PIRSF" id="PIRSF036794">
    <property type="entry name" value="UCP_erythr_ester"/>
    <property type="match status" value="1"/>
</dbReference>
<dbReference type="InterPro" id="IPR014622">
    <property type="entry name" value="UCP036794_erythomycin"/>
</dbReference>
<dbReference type="InterPro" id="IPR007815">
    <property type="entry name" value="Emycin_Estase"/>
</dbReference>
<evidence type="ECO:0000313" key="1">
    <source>
        <dbReference type="EMBL" id="PAU71045.1"/>
    </source>
</evidence>
<dbReference type="PANTHER" id="PTHR31299:SF0">
    <property type="entry name" value="ESTERASE, PUTATIVE (AFU_ORTHOLOGUE AFUA_1G05850)-RELATED"/>
    <property type="match status" value="1"/>
</dbReference>
<dbReference type="PANTHER" id="PTHR31299">
    <property type="entry name" value="ESTERASE, PUTATIVE (AFU_ORTHOLOGUE AFUA_1G05850)-RELATED"/>
    <property type="match status" value="1"/>
</dbReference>
<reference evidence="1 2" key="1">
    <citation type="submission" date="2017-08" db="EMBL/GenBank/DDBJ databases">
        <title>Halomonas binhaiensis sp. nov., isolated from saline alkaline soil.</title>
        <authorList>
            <person name="Wang D."/>
            <person name="Zhang G."/>
        </authorList>
    </citation>
    <scope>NUCLEOTIDE SEQUENCE [LARGE SCALE GENOMIC DNA]</scope>
    <source>
        <strain evidence="1 2">WN018</strain>
    </source>
</reference>
<dbReference type="InterPro" id="IPR052036">
    <property type="entry name" value="Hydrolase/PRTase-associated"/>
</dbReference>
<dbReference type="Gene3D" id="1.20.1440.30">
    <property type="entry name" value="Biosynthetic Protein domain"/>
    <property type="match status" value="1"/>
</dbReference>
<dbReference type="Pfam" id="PF05139">
    <property type="entry name" value="Erythro_esteras"/>
    <property type="match status" value="1"/>
</dbReference>
<dbReference type="EMBL" id="NSKA01000005">
    <property type="protein sequence ID" value="PAU71045.1"/>
    <property type="molecule type" value="Genomic_DNA"/>
</dbReference>
<dbReference type="Proteomes" id="UP000218675">
    <property type="component" value="Unassembled WGS sequence"/>
</dbReference>
<dbReference type="SUPFAM" id="SSF159501">
    <property type="entry name" value="EreA/ChaN-like"/>
    <property type="match status" value="1"/>
</dbReference>